<gene>
    <name evidence="1" type="ORF">V6255_16030</name>
</gene>
<sequence>MSIFIQGIVAKDKTYTNVRDENHPPLKTVRNLCEKLWLNFEPFADDDFKVEIANDFDARFWEMDLTCFFMEQEFDLSSANHGPDISLTKGNAKYYIEAVCPQDGIKQNKIPEIRANKGVQKLPDDEITLRLTSAISTKHRAYNGYLKDKIVNHDDYLIIAINSCQLDGAHIDFPTPRIVRSLYPIGHQVLKRNPTTGEMEESIEYSDSLTNANGSPIHTDIFFRDEYKNISAVLYAHYDCCNYIRNYTLIHNPLATNKLELGTFPVKREYYVSDLSDDGYNLMYCNA</sequence>
<comment type="caution">
    <text evidence="1">The sequence shown here is derived from an EMBL/GenBank/DDBJ whole genome shotgun (WGS) entry which is preliminary data.</text>
</comment>
<evidence type="ECO:0000313" key="2">
    <source>
        <dbReference type="Proteomes" id="UP001366060"/>
    </source>
</evidence>
<organism evidence="1 2">
    <name type="scientific">Psychromonas arctica</name>
    <dbReference type="NCBI Taxonomy" id="168275"/>
    <lineage>
        <taxon>Bacteria</taxon>
        <taxon>Pseudomonadati</taxon>
        <taxon>Pseudomonadota</taxon>
        <taxon>Gammaproteobacteria</taxon>
        <taxon>Alteromonadales</taxon>
        <taxon>Psychromonadaceae</taxon>
        <taxon>Psychromonas</taxon>
    </lineage>
</organism>
<proteinExistence type="predicted"/>
<dbReference type="Proteomes" id="UP001366060">
    <property type="component" value="Unassembled WGS sequence"/>
</dbReference>
<dbReference type="RefSeq" id="WP_341629053.1">
    <property type="nucleotide sequence ID" value="NZ_JBAKBA010000050.1"/>
</dbReference>
<keyword evidence="2" id="KW-1185">Reference proteome</keyword>
<reference evidence="1 2" key="1">
    <citation type="submission" date="2024-02" db="EMBL/GenBank/DDBJ databases">
        <title>Bacteria isolated from the canopy kelp, Nereocystis luetkeana.</title>
        <authorList>
            <person name="Pfister C.A."/>
            <person name="Younker I.T."/>
            <person name="Light S.H."/>
        </authorList>
    </citation>
    <scope>NUCLEOTIDE SEQUENCE [LARGE SCALE GENOMIC DNA]</scope>
    <source>
        <strain evidence="1 2">TI.2.07</strain>
    </source>
</reference>
<evidence type="ECO:0000313" key="1">
    <source>
        <dbReference type="EMBL" id="MEL0660644.1"/>
    </source>
</evidence>
<accession>A0ABU9HFF8</accession>
<dbReference type="EMBL" id="JBAKBA010000050">
    <property type="protein sequence ID" value="MEL0660644.1"/>
    <property type="molecule type" value="Genomic_DNA"/>
</dbReference>
<name>A0ABU9HFF8_9GAMM</name>
<protein>
    <submittedName>
        <fullName evidence="1">Uncharacterized protein</fullName>
    </submittedName>
</protein>